<feature type="signal peptide" evidence="1">
    <location>
        <begin position="1"/>
        <end position="19"/>
    </location>
</feature>
<evidence type="ECO:0008006" key="4">
    <source>
        <dbReference type="Google" id="ProtNLM"/>
    </source>
</evidence>
<organism evidence="2 3">
    <name type="scientific">Chryseobacterium oleae</name>
    <dbReference type="NCBI Taxonomy" id="491207"/>
    <lineage>
        <taxon>Bacteria</taxon>
        <taxon>Pseudomonadati</taxon>
        <taxon>Bacteroidota</taxon>
        <taxon>Flavobacteriia</taxon>
        <taxon>Flavobacteriales</taxon>
        <taxon>Weeksellaceae</taxon>
        <taxon>Chryseobacterium group</taxon>
        <taxon>Chryseobacterium</taxon>
    </lineage>
</organism>
<dbReference type="AlphaFoldDB" id="A0A1I5ACJ5"/>
<proteinExistence type="predicted"/>
<accession>A0A1I5ACJ5</accession>
<protein>
    <recommendedName>
        <fullName evidence="4">DUF5017 domain-containing protein</fullName>
    </recommendedName>
</protein>
<dbReference type="OrthoDB" id="1261121at2"/>
<evidence type="ECO:0000313" key="3">
    <source>
        <dbReference type="Proteomes" id="UP000198769"/>
    </source>
</evidence>
<dbReference type="Proteomes" id="UP000198769">
    <property type="component" value="Unassembled WGS sequence"/>
</dbReference>
<sequence>MKNKIIFASAMLFAVIAQSQVGVNTTLPSSTLTVNGSFEAPYTSITGNYTLTNQDYQVSFTGTSNTVLTFPSKTTTNSSANDFRGRVYFIKNNSASNTLTLTTASGDFFRFGGSKANANTYSLRAGAYALITANETTGWDIGAIANAGNNSWMLNSTDLNGVINTAQQIPAGNNYTTINNSSVTVTVPTGASQSRVVLSFIGWGDTYTGAAGMGSLRFRIQQTGVSSATYNSAMMCSWAATHSNGDGVRFNFPLNYSLNNLAPGTYTFALEVVREGAAGAVGNPFQIWGVQSKADVYIKE</sequence>
<evidence type="ECO:0000313" key="2">
    <source>
        <dbReference type="EMBL" id="SFN60205.1"/>
    </source>
</evidence>
<keyword evidence="3" id="KW-1185">Reference proteome</keyword>
<gene>
    <name evidence="2" type="ORF">SAMN05421594_3497</name>
</gene>
<dbReference type="EMBL" id="FOVD01000005">
    <property type="protein sequence ID" value="SFN60205.1"/>
    <property type="molecule type" value="Genomic_DNA"/>
</dbReference>
<dbReference type="RefSeq" id="WP_090025751.1">
    <property type="nucleotide sequence ID" value="NZ_FOVD01000005.1"/>
</dbReference>
<feature type="chain" id="PRO_5011664908" description="DUF5017 domain-containing protein" evidence="1">
    <location>
        <begin position="20"/>
        <end position="300"/>
    </location>
</feature>
<reference evidence="3" key="1">
    <citation type="submission" date="2016-10" db="EMBL/GenBank/DDBJ databases">
        <authorList>
            <person name="Varghese N."/>
            <person name="Submissions S."/>
        </authorList>
    </citation>
    <scope>NUCLEOTIDE SEQUENCE [LARGE SCALE GENOMIC DNA]</scope>
    <source>
        <strain evidence="3">DSM 25575</strain>
    </source>
</reference>
<name>A0A1I5ACJ5_CHROL</name>
<keyword evidence="1" id="KW-0732">Signal</keyword>
<evidence type="ECO:0000256" key="1">
    <source>
        <dbReference type="SAM" id="SignalP"/>
    </source>
</evidence>